<reference evidence="2" key="1">
    <citation type="journal article" date="2023" name="Mol. Phylogenet. Evol.">
        <title>Genome-scale phylogeny and comparative genomics of the fungal order Sordariales.</title>
        <authorList>
            <person name="Hensen N."/>
            <person name="Bonometti L."/>
            <person name="Westerberg I."/>
            <person name="Brannstrom I.O."/>
            <person name="Guillou S."/>
            <person name="Cros-Aarteil S."/>
            <person name="Calhoun S."/>
            <person name="Haridas S."/>
            <person name="Kuo A."/>
            <person name="Mondo S."/>
            <person name="Pangilinan J."/>
            <person name="Riley R."/>
            <person name="LaButti K."/>
            <person name="Andreopoulos B."/>
            <person name="Lipzen A."/>
            <person name="Chen C."/>
            <person name="Yan M."/>
            <person name="Daum C."/>
            <person name="Ng V."/>
            <person name="Clum A."/>
            <person name="Steindorff A."/>
            <person name="Ohm R.A."/>
            <person name="Martin F."/>
            <person name="Silar P."/>
            <person name="Natvig D.O."/>
            <person name="Lalanne C."/>
            <person name="Gautier V."/>
            <person name="Ament-Velasquez S.L."/>
            <person name="Kruys A."/>
            <person name="Hutchinson M.I."/>
            <person name="Powell A.J."/>
            <person name="Barry K."/>
            <person name="Miller A.N."/>
            <person name="Grigoriev I.V."/>
            <person name="Debuchy R."/>
            <person name="Gladieux P."/>
            <person name="Hiltunen Thoren M."/>
            <person name="Johannesson H."/>
        </authorList>
    </citation>
    <scope>NUCLEOTIDE SEQUENCE</scope>
    <source>
        <strain evidence="2">PSN243</strain>
    </source>
</reference>
<comment type="caution">
    <text evidence="2">The sequence shown here is derived from an EMBL/GenBank/DDBJ whole genome shotgun (WGS) entry which is preliminary data.</text>
</comment>
<feature type="region of interest" description="Disordered" evidence="1">
    <location>
        <begin position="350"/>
        <end position="373"/>
    </location>
</feature>
<organism evidence="2 3">
    <name type="scientific">Podospora aff. communis PSN243</name>
    <dbReference type="NCBI Taxonomy" id="3040156"/>
    <lineage>
        <taxon>Eukaryota</taxon>
        <taxon>Fungi</taxon>
        <taxon>Dikarya</taxon>
        <taxon>Ascomycota</taxon>
        <taxon>Pezizomycotina</taxon>
        <taxon>Sordariomycetes</taxon>
        <taxon>Sordariomycetidae</taxon>
        <taxon>Sordariales</taxon>
        <taxon>Podosporaceae</taxon>
        <taxon>Podospora</taxon>
    </lineage>
</organism>
<proteinExistence type="predicted"/>
<dbReference type="Proteomes" id="UP001321760">
    <property type="component" value="Unassembled WGS sequence"/>
</dbReference>
<keyword evidence="3" id="KW-1185">Reference proteome</keyword>
<reference evidence="2" key="2">
    <citation type="submission" date="2023-05" db="EMBL/GenBank/DDBJ databases">
        <authorList>
            <consortium name="Lawrence Berkeley National Laboratory"/>
            <person name="Steindorff A."/>
            <person name="Hensen N."/>
            <person name="Bonometti L."/>
            <person name="Westerberg I."/>
            <person name="Brannstrom I.O."/>
            <person name="Guillou S."/>
            <person name="Cros-Aarteil S."/>
            <person name="Calhoun S."/>
            <person name="Haridas S."/>
            <person name="Kuo A."/>
            <person name="Mondo S."/>
            <person name="Pangilinan J."/>
            <person name="Riley R."/>
            <person name="Labutti K."/>
            <person name="Andreopoulos B."/>
            <person name="Lipzen A."/>
            <person name="Chen C."/>
            <person name="Yanf M."/>
            <person name="Daum C."/>
            <person name="Ng V."/>
            <person name="Clum A."/>
            <person name="Ohm R."/>
            <person name="Martin F."/>
            <person name="Silar P."/>
            <person name="Natvig D."/>
            <person name="Lalanne C."/>
            <person name="Gautier V."/>
            <person name="Ament-Velasquez S.L."/>
            <person name="Kruys A."/>
            <person name="Hutchinson M.I."/>
            <person name="Powell A.J."/>
            <person name="Barry K."/>
            <person name="Miller A.N."/>
            <person name="Grigoriev I.V."/>
            <person name="Debuchy R."/>
            <person name="Gladieux P."/>
            <person name="Thoren M.H."/>
            <person name="Johannesson H."/>
        </authorList>
    </citation>
    <scope>NUCLEOTIDE SEQUENCE</scope>
    <source>
        <strain evidence="2">PSN243</strain>
    </source>
</reference>
<gene>
    <name evidence="2" type="ORF">QBC34DRAFT_475882</name>
</gene>
<name>A0AAV9G9N1_9PEZI</name>
<evidence type="ECO:0000313" key="2">
    <source>
        <dbReference type="EMBL" id="KAK4444097.1"/>
    </source>
</evidence>
<dbReference type="AlphaFoldDB" id="A0AAV9G9N1"/>
<evidence type="ECO:0000313" key="3">
    <source>
        <dbReference type="Proteomes" id="UP001321760"/>
    </source>
</evidence>
<protein>
    <submittedName>
        <fullName evidence="2">Uncharacterized protein</fullName>
    </submittedName>
</protein>
<accession>A0AAV9G9N1</accession>
<sequence length="373" mass="38105">MQEIIIATEAKSLVYQPTIDMHLTAIFLPLLAGQGALAVPHPSRQNTAESNSLSSLPSGVIGVGTFFQRLARSAPWQRPAAYEVYSPSSTYRRKGNRRLTSPKIKIHLDGAPGNGTGGLNGTGTGLVGTGTIGTIIPSTGAIITTFPTPSSPGGTGIPTPPIANLTTSTANVSSTIPLLTTPFSIPTATPSLNHPQSLNTTSAVESIISVSATVITIFSSPPTLTVTGTFLTPTSTRTVWVTAEPAILTQPTSTLTVFVTAPLTPVAGTFTVTLASVTVTSNMMPTPVPNPPTPGPPTPVWTPPGTGTDVVGHTLTIRETRTVLSGVFTSTSVVVIPNSVTDITGSSAEHATWMPPASGTGAESTSPGIGVTV</sequence>
<evidence type="ECO:0000256" key="1">
    <source>
        <dbReference type="SAM" id="MobiDB-lite"/>
    </source>
</evidence>
<dbReference type="EMBL" id="MU865982">
    <property type="protein sequence ID" value="KAK4444097.1"/>
    <property type="molecule type" value="Genomic_DNA"/>
</dbReference>